<dbReference type="EMBL" id="BK014054">
    <property type="protein sequence ID" value="DAD52272.1"/>
    <property type="molecule type" value="Genomic_RNA"/>
</dbReference>
<keyword evidence="2 4" id="KW-0167">Capsid protein</keyword>
<comment type="subcellular location">
    <subcellularLocation>
        <location evidence="1">Virion</location>
    </subcellularLocation>
</comment>
<dbReference type="GeneID" id="80398448"/>
<dbReference type="InterPro" id="IPR015954">
    <property type="entry name" value="Phage_RNA-type_capsid"/>
</dbReference>
<name>A0A8S5L3K7_9VIRU</name>
<accession>A0A8S5L3K7</accession>
<reference evidence="4" key="1">
    <citation type="submission" date="2020-09" db="EMBL/GenBank/DDBJ databases">
        <title>Leviviricetes taxonomy.</title>
        <authorList>
            <person name="Stockdale S.R."/>
            <person name="Callanan J."/>
            <person name="Adriaenssens E.M."/>
            <person name="Kuhn J.H."/>
            <person name="Rumnieks J."/>
            <person name="Shkoporov A."/>
            <person name="Draper L.A."/>
            <person name="Ross P."/>
            <person name="Hill C."/>
        </authorList>
    </citation>
    <scope>NUCLEOTIDE SEQUENCE</scope>
</reference>
<keyword evidence="3" id="KW-0946">Virion</keyword>
<dbReference type="KEGG" id="vg:80398448"/>
<proteinExistence type="predicted"/>
<dbReference type="GO" id="GO:0019028">
    <property type="term" value="C:viral capsid"/>
    <property type="evidence" value="ECO:0007669"/>
    <property type="project" value="UniProtKB-KW"/>
</dbReference>
<dbReference type="Gene3D" id="3.30.380.10">
    <property type="entry name" value="MS2 Viral Coat Protein"/>
    <property type="match status" value="1"/>
</dbReference>
<evidence type="ECO:0000256" key="3">
    <source>
        <dbReference type="ARBA" id="ARBA00022844"/>
    </source>
</evidence>
<gene>
    <name evidence="4" type="primary">SRR6960799_16_2</name>
</gene>
<dbReference type="Proteomes" id="UP000681395">
    <property type="component" value="Segment"/>
</dbReference>
<keyword evidence="5" id="KW-1185">Reference proteome</keyword>
<sequence>MPALAPFSLTTNVDQDIGHVWDFQPFGRKDGLFTFIDPSNLQMDLRPSVTFSYSAPSKTSKLMKCRAKITLPVAFDDSVTGITRFDHNVTADLTFIAPQQSTEFHRELITAMMRQLITDTTNSPVVRVFKDAAPLY</sequence>
<organism evidence="4 5">
    <name type="scientific">ssRNA phage SRR6960799_16</name>
    <dbReference type="NCBI Taxonomy" id="2786572"/>
    <lineage>
        <taxon>Viruses</taxon>
        <taxon>Riboviria</taxon>
        <taxon>Orthornavirae</taxon>
        <taxon>Lenarviricota</taxon>
        <taxon>Leviviricetes</taxon>
        <taxon>Norzivirales</taxon>
        <taxon>Fiersviridae</taxon>
        <taxon>Keghovirus</taxon>
        <taxon>Keghovirus borborovivens</taxon>
    </lineage>
</organism>
<evidence type="ECO:0000313" key="4">
    <source>
        <dbReference type="EMBL" id="DAD52272.1"/>
    </source>
</evidence>
<protein>
    <submittedName>
        <fullName evidence="4">Coat protein</fullName>
    </submittedName>
</protein>
<evidence type="ECO:0000313" key="5">
    <source>
        <dbReference type="Proteomes" id="UP000681395"/>
    </source>
</evidence>
<dbReference type="RefSeq" id="YP_010769434.1">
    <property type="nucleotide sequence ID" value="NC_073973.1"/>
</dbReference>
<evidence type="ECO:0000256" key="2">
    <source>
        <dbReference type="ARBA" id="ARBA00022561"/>
    </source>
</evidence>
<evidence type="ECO:0000256" key="1">
    <source>
        <dbReference type="ARBA" id="ARBA00004328"/>
    </source>
</evidence>